<dbReference type="RefSeq" id="WP_269880059.1">
    <property type="nucleotide sequence ID" value="NZ_JAQAGZ010000002.1"/>
</dbReference>
<evidence type="ECO:0000313" key="3">
    <source>
        <dbReference type="Proteomes" id="UP001527882"/>
    </source>
</evidence>
<name>A0ABT4Q4B4_9BACL</name>
<dbReference type="Pfam" id="PF00326">
    <property type="entry name" value="Peptidase_S9"/>
    <property type="match status" value="1"/>
</dbReference>
<gene>
    <name evidence="2" type="ORF">O9H85_04290</name>
</gene>
<evidence type="ECO:0000259" key="1">
    <source>
        <dbReference type="Pfam" id="PF00326"/>
    </source>
</evidence>
<proteinExistence type="predicted"/>
<accession>A0ABT4Q4B4</accession>
<dbReference type="InterPro" id="IPR029058">
    <property type="entry name" value="AB_hydrolase_fold"/>
</dbReference>
<protein>
    <submittedName>
        <fullName evidence="2">Prolyl oligopeptidase family serine peptidase</fullName>
    </submittedName>
</protein>
<dbReference type="EMBL" id="JAQAGZ010000002">
    <property type="protein sequence ID" value="MCZ8511663.1"/>
    <property type="molecule type" value="Genomic_DNA"/>
</dbReference>
<sequence length="343" mass="38341">MREAQYEDLKRTEKTSKMLTSLYSPYCDFILYPSSRDPSITLAMRVLKPAQPGYIQAGTHGWHMSIDAFEHMEQPSEGIEYLTLQVDMRGRAYSTGNPDCNGWELYDVIDAVNYAREHYSEFILDPEVVYFESGSGGGGNAFALAGKFPDFFAAVNALYGISDYALWYENDSVGEFRDELDVWVGSPPEADRMAYDARSGITTVGNLLTPLFAAHGETDVRVPSEHSRLFIKKAEELGKKDLVSYYEMEGVGTRSHLGNITQEQHLRMNTLASENLAAHRNPVQLPRKGVLVVAGYLFTKAFSVVLDSIDKVAHLNYDLEKKSFTLDCAVPCGFTLQLHAVVD</sequence>
<feature type="domain" description="Peptidase S9 prolyl oligopeptidase catalytic" evidence="1">
    <location>
        <begin position="81"/>
        <end position="256"/>
    </location>
</feature>
<comment type="caution">
    <text evidence="2">The sequence shown here is derived from an EMBL/GenBank/DDBJ whole genome shotgun (WGS) entry which is preliminary data.</text>
</comment>
<reference evidence="2 3" key="1">
    <citation type="submission" date="2022-12" db="EMBL/GenBank/DDBJ databases">
        <title>Draft genome sequence of Paenibacillus sp. dW9.</title>
        <authorList>
            <person name="Choi E.-W."/>
            <person name="Kim D.-U."/>
        </authorList>
    </citation>
    <scope>NUCLEOTIDE SEQUENCE [LARGE SCALE GENOMIC DNA]</scope>
    <source>
        <strain evidence="3">dW9</strain>
    </source>
</reference>
<dbReference type="Gene3D" id="3.40.50.1820">
    <property type="entry name" value="alpha/beta hydrolase"/>
    <property type="match status" value="1"/>
</dbReference>
<dbReference type="Proteomes" id="UP001527882">
    <property type="component" value="Unassembled WGS sequence"/>
</dbReference>
<dbReference type="InterPro" id="IPR001375">
    <property type="entry name" value="Peptidase_S9_cat"/>
</dbReference>
<evidence type="ECO:0000313" key="2">
    <source>
        <dbReference type="EMBL" id="MCZ8511663.1"/>
    </source>
</evidence>
<organism evidence="2 3">
    <name type="scientific">Paenibacillus gyeongsangnamensis</name>
    <dbReference type="NCBI Taxonomy" id="3388067"/>
    <lineage>
        <taxon>Bacteria</taxon>
        <taxon>Bacillati</taxon>
        <taxon>Bacillota</taxon>
        <taxon>Bacilli</taxon>
        <taxon>Bacillales</taxon>
        <taxon>Paenibacillaceae</taxon>
        <taxon>Paenibacillus</taxon>
    </lineage>
</organism>
<keyword evidence="3" id="KW-1185">Reference proteome</keyword>
<dbReference type="SUPFAM" id="SSF53474">
    <property type="entry name" value="alpha/beta-Hydrolases"/>
    <property type="match status" value="1"/>
</dbReference>